<feature type="transmembrane region" description="Helical" evidence="1">
    <location>
        <begin position="49"/>
        <end position="72"/>
    </location>
</feature>
<gene>
    <name evidence="2" type="ORF">SAMN05192542_104189</name>
</gene>
<dbReference type="Proteomes" id="UP000199120">
    <property type="component" value="Unassembled WGS sequence"/>
</dbReference>
<name>A0A1H7L523_9BURK</name>
<keyword evidence="3" id="KW-1185">Reference proteome</keyword>
<reference evidence="3" key="1">
    <citation type="submission" date="2016-10" db="EMBL/GenBank/DDBJ databases">
        <authorList>
            <person name="Varghese N."/>
            <person name="Submissions S."/>
        </authorList>
    </citation>
    <scope>NUCLEOTIDE SEQUENCE [LARGE SCALE GENOMIC DNA]</scope>
    <source>
        <strain evidence="3">LMG 26416</strain>
    </source>
</reference>
<dbReference type="AlphaFoldDB" id="A0A1H7L523"/>
<keyword evidence="1" id="KW-0472">Membrane</keyword>
<evidence type="ECO:0000313" key="2">
    <source>
        <dbReference type="EMBL" id="SEK94092.1"/>
    </source>
</evidence>
<feature type="transmembrane region" description="Helical" evidence="1">
    <location>
        <begin position="109"/>
        <end position="127"/>
    </location>
</feature>
<protein>
    <submittedName>
        <fullName evidence="2">Uncharacterized membrane protein YoaK, UPF0700 family</fullName>
    </submittedName>
</protein>
<proteinExistence type="predicted"/>
<dbReference type="OrthoDB" id="5125627at2"/>
<organism evidence="2 3">
    <name type="scientific">Paraburkholderia caballeronis</name>
    <dbReference type="NCBI Taxonomy" id="416943"/>
    <lineage>
        <taxon>Bacteria</taxon>
        <taxon>Pseudomonadati</taxon>
        <taxon>Pseudomonadota</taxon>
        <taxon>Betaproteobacteria</taxon>
        <taxon>Burkholderiales</taxon>
        <taxon>Burkholderiaceae</taxon>
        <taxon>Paraburkholderia</taxon>
    </lineage>
</organism>
<dbReference type="EMBL" id="FOAJ01000004">
    <property type="protein sequence ID" value="SEK94092.1"/>
    <property type="molecule type" value="Genomic_DNA"/>
</dbReference>
<dbReference type="Pfam" id="PF06912">
    <property type="entry name" value="DUF1275"/>
    <property type="match status" value="1"/>
</dbReference>
<keyword evidence="1" id="KW-0812">Transmembrane</keyword>
<accession>A0A1H7L523</accession>
<keyword evidence="1" id="KW-1133">Transmembrane helix</keyword>
<feature type="transmembrane region" description="Helical" evidence="1">
    <location>
        <begin position="7"/>
        <end position="29"/>
    </location>
</feature>
<evidence type="ECO:0000313" key="3">
    <source>
        <dbReference type="Proteomes" id="UP000199120"/>
    </source>
</evidence>
<dbReference type="RefSeq" id="WP_090548017.1">
    <property type="nucleotide sequence ID" value="NZ_FNSR01000002.1"/>
</dbReference>
<sequence>MKLEGGVLAMIAGYVDALGFIALSGVFTAHVTGNFILIGAALGGAGNGILLKLSTLPAFVAGVLLAAALAHLTRAGGTARTSSMLYLVQALGLVAFAAAGIAATPLAELSSLSALLCAMLGALAMGMQNAHDRVVGRRGVPNTVMTGNVTQAVLDLASIVRGGAAPRERMRARQRLAETVLALLCFALGAVAGALLFGWASFWALALPGAALAVLAGLARGEGARSAGGAGG</sequence>
<dbReference type="InterPro" id="IPR010699">
    <property type="entry name" value="DUF1275"/>
</dbReference>
<dbReference type="STRING" id="416943.SAMN05445871_3988"/>
<dbReference type="PANTHER" id="PTHR37314">
    <property type="entry name" value="SLR0142 PROTEIN"/>
    <property type="match status" value="1"/>
</dbReference>
<evidence type="ECO:0000256" key="1">
    <source>
        <dbReference type="SAM" id="Phobius"/>
    </source>
</evidence>
<dbReference type="PANTHER" id="PTHR37314:SF5">
    <property type="entry name" value="SLR0142 PROTEIN"/>
    <property type="match status" value="1"/>
</dbReference>
<feature type="transmembrane region" description="Helical" evidence="1">
    <location>
        <begin position="176"/>
        <end position="196"/>
    </location>
</feature>
<feature type="transmembrane region" description="Helical" evidence="1">
    <location>
        <begin position="84"/>
        <end position="103"/>
    </location>
</feature>